<keyword evidence="2" id="KW-0238">DNA-binding</keyword>
<dbReference type="Gene3D" id="3.30.450.40">
    <property type="match status" value="1"/>
</dbReference>
<dbReference type="STRING" id="1109412.BN1221_04801c"/>
<dbReference type="InterPro" id="IPR029016">
    <property type="entry name" value="GAF-like_dom_sf"/>
</dbReference>
<dbReference type="InterPro" id="IPR005471">
    <property type="entry name" value="Tscrpt_reg_IclR_N"/>
</dbReference>
<reference evidence="9" key="1">
    <citation type="submission" date="2015-01" db="EMBL/GenBank/DDBJ databases">
        <authorList>
            <person name="Paterson Steve"/>
        </authorList>
    </citation>
    <scope>NUCLEOTIDE SEQUENCE [LARGE SCALE GENOMIC DNA]</scope>
    <source>
        <strain evidence="9">OBR1</strain>
    </source>
</reference>
<dbReference type="SMART" id="SM00346">
    <property type="entry name" value="HTH_ICLR"/>
    <property type="match status" value="1"/>
</dbReference>
<dbReference type="Gene3D" id="1.10.10.10">
    <property type="entry name" value="Winged helix-like DNA-binding domain superfamily/Winged helix DNA-binding domain"/>
    <property type="match status" value="1"/>
</dbReference>
<dbReference type="GO" id="GO:0003677">
    <property type="term" value="F:DNA binding"/>
    <property type="evidence" value="ECO:0007669"/>
    <property type="project" value="UniProtKB-KW"/>
</dbReference>
<dbReference type="RefSeq" id="WP_048639417.1">
    <property type="nucleotide sequence ID" value="NZ_CGIG01000001.1"/>
</dbReference>
<evidence type="ECO:0000256" key="4">
    <source>
        <dbReference type="ARBA" id="ARBA00040379"/>
    </source>
</evidence>
<keyword evidence="3" id="KW-0804">Transcription</keyword>
<feature type="domain" description="IclR-ED" evidence="7">
    <location>
        <begin position="77"/>
        <end position="254"/>
    </location>
</feature>
<evidence type="ECO:0000256" key="3">
    <source>
        <dbReference type="ARBA" id="ARBA00023163"/>
    </source>
</evidence>
<dbReference type="PANTHER" id="PTHR30136:SF24">
    <property type="entry name" value="HTH-TYPE TRANSCRIPTIONAL REPRESSOR ALLR"/>
    <property type="match status" value="1"/>
</dbReference>
<evidence type="ECO:0000256" key="2">
    <source>
        <dbReference type="ARBA" id="ARBA00023125"/>
    </source>
</evidence>
<evidence type="ECO:0000256" key="5">
    <source>
        <dbReference type="ARBA" id="ARBA00042627"/>
    </source>
</evidence>
<dbReference type="CDD" id="cd00090">
    <property type="entry name" value="HTH_ARSR"/>
    <property type="match status" value="1"/>
</dbReference>
<dbReference type="AlphaFoldDB" id="A0A0G4K2G9"/>
<dbReference type="SUPFAM" id="SSF55781">
    <property type="entry name" value="GAF domain-like"/>
    <property type="match status" value="1"/>
</dbReference>
<name>A0A0G4K2G9_9GAMM</name>
<organism evidence="8 9">
    <name type="scientific">Brenneria goodwinii</name>
    <dbReference type="NCBI Taxonomy" id="1109412"/>
    <lineage>
        <taxon>Bacteria</taxon>
        <taxon>Pseudomonadati</taxon>
        <taxon>Pseudomonadota</taxon>
        <taxon>Gammaproteobacteria</taxon>
        <taxon>Enterobacterales</taxon>
        <taxon>Pectobacteriaceae</taxon>
        <taxon>Brenneria</taxon>
    </lineage>
</organism>
<evidence type="ECO:0000313" key="9">
    <source>
        <dbReference type="Proteomes" id="UP000044377"/>
    </source>
</evidence>
<dbReference type="InterPro" id="IPR036390">
    <property type="entry name" value="WH_DNA-bd_sf"/>
</dbReference>
<accession>A0A0G4K2G9</accession>
<dbReference type="Pfam" id="PF01614">
    <property type="entry name" value="IclR_C"/>
    <property type="match status" value="1"/>
</dbReference>
<dbReference type="GO" id="GO:0003700">
    <property type="term" value="F:DNA-binding transcription factor activity"/>
    <property type="evidence" value="ECO:0007669"/>
    <property type="project" value="TreeGrafter"/>
</dbReference>
<dbReference type="InterPro" id="IPR036388">
    <property type="entry name" value="WH-like_DNA-bd_sf"/>
</dbReference>
<dbReference type="SUPFAM" id="SSF46785">
    <property type="entry name" value="Winged helix' DNA-binding domain"/>
    <property type="match status" value="1"/>
</dbReference>
<keyword evidence="1" id="KW-0805">Transcription regulation</keyword>
<dbReference type="InterPro" id="IPR014757">
    <property type="entry name" value="Tscrpt_reg_IclR_C"/>
</dbReference>
<proteinExistence type="predicted"/>
<dbReference type="Proteomes" id="UP000044377">
    <property type="component" value="Unassembled WGS sequence"/>
</dbReference>
<sequence>MPKVSQAVASQTEEVITAQERVLMILKTIAQFGRPASATELMKMTGLAQSTLYRQLAILRRWGFVMESGNLYAPGPVSLQLAMGFDETALLTQCAQEEMRWLSDASQETVAITVAINRQAVCVSMIEATQSLRCSFEKGRSVPLRAGATAKCLLAHLPEAELRYILPLEFPHPEQRAAVAQQLRAIRERGYADSDSEVDAGVWGVSFPLLTPNRKLLGALSLMAPSLRVAGKQADLIGLTAAAVERIHQQLKDF</sequence>
<dbReference type="PANTHER" id="PTHR30136">
    <property type="entry name" value="HELIX-TURN-HELIX TRANSCRIPTIONAL REGULATOR, ICLR FAMILY"/>
    <property type="match status" value="1"/>
</dbReference>
<gene>
    <name evidence="8" type="ORF">BN1221_04801c</name>
</gene>
<dbReference type="OrthoDB" id="9807558at2"/>
<evidence type="ECO:0000259" key="7">
    <source>
        <dbReference type="PROSITE" id="PS51078"/>
    </source>
</evidence>
<protein>
    <recommendedName>
        <fullName evidence="4">HTH-type transcriptional repressor AllR</fullName>
    </recommendedName>
    <alternativeName>
        <fullName evidence="5">Negative regulator of allantoin and glyoxylate utilization operons</fullName>
    </alternativeName>
</protein>
<keyword evidence="9" id="KW-1185">Reference proteome</keyword>
<evidence type="ECO:0000313" key="8">
    <source>
        <dbReference type="EMBL" id="CPR21286.1"/>
    </source>
</evidence>
<dbReference type="GO" id="GO:0045892">
    <property type="term" value="P:negative regulation of DNA-templated transcription"/>
    <property type="evidence" value="ECO:0007669"/>
    <property type="project" value="TreeGrafter"/>
</dbReference>
<evidence type="ECO:0000259" key="6">
    <source>
        <dbReference type="PROSITE" id="PS51077"/>
    </source>
</evidence>
<dbReference type="PROSITE" id="PS51078">
    <property type="entry name" value="ICLR_ED"/>
    <property type="match status" value="1"/>
</dbReference>
<dbReference type="EMBL" id="CGIG01000001">
    <property type="protein sequence ID" value="CPR21286.1"/>
    <property type="molecule type" value="Genomic_DNA"/>
</dbReference>
<evidence type="ECO:0000256" key="1">
    <source>
        <dbReference type="ARBA" id="ARBA00023015"/>
    </source>
</evidence>
<dbReference type="InterPro" id="IPR011991">
    <property type="entry name" value="ArsR-like_HTH"/>
</dbReference>
<feature type="domain" description="HTH iclR-type" evidence="6">
    <location>
        <begin position="16"/>
        <end position="76"/>
    </location>
</feature>
<dbReference type="PROSITE" id="PS51077">
    <property type="entry name" value="HTH_ICLR"/>
    <property type="match status" value="1"/>
</dbReference>
<dbReference type="InterPro" id="IPR050707">
    <property type="entry name" value="HTH_MetabolicPath_Reg"/>
</dbReference>
<dbReference type="Pfam" id="PF09339">
    <property type="entry name" value="HTH_IclR"/>
    <property type="match status" value="1"/>
</dbReference>